<dbReference type="AlphaFoldDB" id="A0A0W0S971"/>
<name>A0A0W0S971_9GAMM</name>
<keyword evidence="3" id="KW-0012">Acyltransferase</keyword>
<dbReference type="GO" id="GO:0015019">
    <property type="term" value="F:heparan-alpha-glucosaminide N-acetyltransferase activity"/>
    <property type="evidence" value="ECO:0007669"/>
    <property type="project" value="UniProtKB-EC"/>
</dbReference>
<dbReference type="PANTHER" id="PTHR31061:SF24">
    <property type="entry name" value="LD22376P"/>
    <property type="match status" value="1"/>
</dbReference>
<protein>
    <submittedName>
        <fullName evidence="3">Putative Heparan-alpha-glucosaminide N-acetyltransferase</fullName>
        <ecNumber evidence="3">2.3.1.78</ecNumber>
    </submittedName>
</protein>
<accession>A0A0W0S971</accession>
<dbReference type="STRING" id="28084.Lche_1640"/>
<feature type="transmembrane region" description="Helical" evidence="1">
    <location>
        <begin position="345"/>
        <end position="364"/>
    </location>
</feature>
<evidence type="ECO:0000313" key="3">
    <source>
        <dbReference type="EMBL" id="KTC79620.1"/>
    </source>
</evidence>
<sequence>MSSNPIDNQRILSLDVFRGLTMALMVLVNSLGTRVSYPILMHAEWNGCSLADLVFPAFLFIVGITTVISLKKHINEASNAQLYRSILTRTFLLIFFGLFLSVFPKIINLSTIRYYGILQRIALCYFICSILYLRTSIRTQIIIFFGILIGYWFFLTQVPLPGSATDQLSMANNWGAYIDNQIFSPAHLLFKTFDPEGLLSTIPSIATTLLGLLTGHFLLTRISKQKKSATLIAVGLLSLVIAWIWSYSFPINKNLWTSTFILWSSGFSLIVFGLCFFVIDVLGYTKWSIPFKIFGMNALFIFIFHVILLKIQSMFVFHLADGSQDVLRVVIAEYLFGAFSQENAGLFYSIVFLFLNFLVAAFLYRRKIFIKI</sequence>
<feature type="domain" description="Heparan-alpha-glucosaminide N-acetyltransferase catalytic" evidence="2">
    <location>
        <begin position="10"/>
        <end position="233"/>
    </location>
</feature>
<feature type="transmembrane region" description="Helical" evidence="1">
    <location>
        <begin position="12"/>
        <end position="33"/>
    </location>
</feature>
<feature type="transmembrane region" description="Helical" evidence="1">
    <location>
        <begin position="294"/>
        <end position="320"/>
    </location>
</feature>
<organism evidence="3 4">
    <name type="scientific">Legionella cherrii</name>
    <dbReference type="NCBI Taxonomy" id="28084"/>
    <lineage>
        <taxon>Bacteria</taxon>
        <taxon>Pseudomonadati</taxon>
        <taxon>Pseudomonadota</taxon>
        <taxon>Gammaproteobacteria</taxon>
        <taxon>Legionellales</taxon>
        <taxon>Legionellaceae</taxon>
        <taxon>Legionella</taxon>
    </lineage>
</organism>
<dbReference type="Proteomes" id="UP000054921">
    <property type="component" value="Unassembled WGS sequence"/>
</dbReference>
<keyword evidence="1" id="KW-1133">Transmembrane helix</keyword>
<feature type="transmembrane region" description="Helical" evidence="1">
    <location>
        <begin position="260"/>
        <end position="282"/>
    </location>
</feature>
<keyword evidence="1" id="KW-0812">Transmembrane</keyword>
<dbReference type="EC" id="2.3.1.78" evidence="3"/>
<feature type="transmembrane region" description="Helical" evidence="1">
    <location>
        <begin position="114"/>
        <end position="134"/>
    </location>
</feature>
<evidence type="ECO:0000256" key="1">
    <source>
        <dbReference type="SAM" id="Phobius"/>
    </source>
</evidence>
<comment type="caution">
    <text evidence="3">The sequence shown here is derived from an EMBL/GenBank/DDBJ whole genome shotgun (WGS) entry which is preliminary data.</text>
</comment>
<feature type="transmembrane region" description="Helical" evidence="1">
    <location>
        <begin position="141"/>
        <end position="160"/>
    </location>
</feature>
<dbReference type="Pfam" id="PF07786">
    <property type="entry name" value="HGSNAT_cat"/>
    <property type="match status" value="1"/>
</dbReference>
<keyword evidence="1" id="KW-0472">Membrane</keyword>
<evidence type="ECO:0000259" key="2">
    <source>
        <dbReference type="Pfam" id="PF07786"/>
    </source>
</evidence>
<proteinExistence type="predicted"/>
<dbReference type="OrthoDB" id="9788724at2"/>
<gene>
    <name evidence="3" type="ORF">Lche_1640</name>
</gene>
<keyword evidence="3" id="KW-0808">Transferase</keyword>
<feature type="transmembrane region" description="Helical" evidence="1">
    <location>
        <begin position="82"/>
        <end position="102"/>
    </location>
</feature>
<dbReference type="PATRIC" id="fig|28084.5.peg.1780"/>
<feature type="transmembrane region" description="Helical" evidence="1">
    <location>
        <begin position="231"/>
        <end position="248"/>
    </location>
</feature>
<feature type="transmembrane region" description="Helical" evidence="1">
    <location>
        <begin position="53"/>
        <end position="70"/>
    </location>
</feature>
<dbReference type="PANTHER" id="PTHR31061">
    <property type="entry name" value="LD22376P"/>
    <property type="match status" value="1"/>
</dbReference>
<reference evidence="3 4" key="1">
    <citation type="submission" date="2015-11" db="EMBL/GenBank/DDBJ databases">
        <title>Genomic analysis of 38 Legionella species identifies large and diverse effector repertoires.</title>
        <authorList>
            <person name="Burstein D."/>
            <person name="Amaro F."/>
            <person name="Zusman T."/>
            <person name="Lifshitz Z."/>
            <person name="Cohen O."/>
            <person name="Gilbert J.A."/>
            <person name="Pupko T."/>
            <person name="Shuman H.A."/>
            <person name="Segal G."/>
        </authorList>
    </citation>
    <scope>NUCLEOTIDE SEQUENCE [LARGE SCALE GENOMIC DNA]</scope>
    <source>
        <strain evidence="3 4">ORW</strain>
    </source>
</reference>
<feature type="transmembrane region" description="Helical" evidence="1">
    <location>
        <begin position="198"/>
        <end position="219"/>
    </location>
</feature>
<dbReference type="RefSeq" id="WP_058387716.1">
    <property type="nucleotide sequence ID" value="NZ_LNXW01000013.1"/>
</dbReference>
<dbReference type="EMBL" id="LNXW01000013">
    <property type="protein sequence ID" value="KTC79620.1"/>
    <property type="molecule type" value="Genomic_DNA"/>
</dbReference>
<dbReference type="InterPro" id="IPR012429">
    <property type="entry name" value="HGSNAT_cat"/>
</dbReference>
<evidence type="ECO:0000313" key="4">
    <source>
        <dbReference type="Proteomes" id="UP000054921"/>
    </source>
</evidence>